<organism evidence="1 2">
    <name type="scientific">Funneliformis caledonium</name>
    <dbReference type="NCBI Taxonomy" id="1117310"/>
    <lineage>
        <taxon>Eukaryota</taxon>
        <taxon>Fungi</taxon>
        <taxon>Fungi incertae sedis</taxon>
        <taxon>Mucoromycota</taxon>
        <taxon>Glomeromycotina</taxon>
        <taxon>Glomeromycetes</taxon>
        <taxon>Glomerales</taxon>
        <taxon>Glomeraceae</taxon>
        <taxon>Funneliformis</taxon>
    </lineage>
</organism>
<reference evidence="1" key="1">
    <citation type="submission" date="2021-06" db="EMBL/GenBank/DDBJ databases">
        <authorList>
            <person name="Kallberg Y."/>
            <person name="Tangrot J."/>
            <person name="Rosling A."/>
        </authorList>
    </citation>
    <scope>NUCLEOTIDE SEQUENCE</scope>
    <source>
        <strain evidence="1">UK204</strain>
    </source>
</reference>
<gene>
    <name evidence="1" type="ORF">FCALED_LOCUS10539</name>
</gene>
<dbReference type="OrthoDB" id="2303332at2759"/>
<comment type="caution">
    <text evidence="1">The sequence shown here is derived from an EMBL/GenBank/DDBJ whole genome shotgun (WGS) entry which is preliminary data.</text>
</comment>
<sequence>MANKFEVIYEEVAEGLGPLGILTAYCKERYLDKLKLMIVMHDGINRLLRECKHILNDKRTSVIIYSWLQVRLELNFYAIDWCGAGIYRFRMVDCYRLPSDDSDCGMFEDAYCILKLLKEIPNDIIKNLQGDFTRISNLFLAY</sequence>
<evidence type="ECO:0000313" key="1">
    <source>
        <dbReference type="EMBL" id="CAG8640490.1"/>
    </source>
</evidence>
<dbReference type="Proteomes" id="UP000789570">
    <property type="component" value="Unassembled WGS sequence"/>
</dbReference>
<dbReference type="EMBL" id="CAJVPQ010003922">
    <property type="protein sequence ID" value="CAG8640490.1"/>
    <property type="molecule type" value="Genomic_DNA"/>
</dbReference>
<protein>
    <submittedName>
        <fullName evidence="1">3632_t:CDS:1</fullName>
    </submittedName>
</protein>
<proteinExistence type="predicted"/>
<name>A0A9N9DMM5_9GLOM</name>
<keyword evidence="2" id="KW-1185">Reference proteome</keyword>
<evidence type="ECO:0000313" key="2">
    <source>
        <dbReference type="Proteomes" id="UP000789570"/>
    </source>
</evidence>
<accession>A0A9N9DMM5</accession>
<dbReference type="AlphaFoldDB" id="A0A9N9DMM5"/>